<keyword evidence="3" id="KW-1185">Reference proteome</keyword>
<feature type="transmembrane region" description="Helical" evidence="1">
    <location>
        <begin position="138"/>
        <end position="159"/>
    </location>
</feature>
<dbReference type="Proteomes" id="UP001236663">
    <property type="component" value="Unassembled WGS sequence"/>
</dbReference>
<comment type="caution">
    <text evidence="2">The sequence shown here is derived from an EMBL/GenBank/DDBJ whole genome shotgun (WGS) entry which is preliminary data.</text>
</comment>
<evidence type="ECO:0000313" key="2">
    <source>
        <dbReference type="EMBL" id="MDN3688861.1"/>
    </source>
</evidence>
<dbReference type="RefSeq" id="WP_163385545.1">
    <property type="nucleotide sequence ID" value="NZ_JAUFQS010000013.1"/>
</dbReference>
<feature type="transmembrane region" description="Helical" evidence="1">
    <location>
        <begin position="12"/>
        <end position="35"/>
    </location>
</feature>
<evidence type="ECO:0000256" key="1">
    <source>
        <dbReference type="SAM" id="Phobius"/>
    </source>
</evidence>
<feature type="transmembrane region" description="Helical" evidence="1">
    <location>
        <begin position="171"/>
        <end position="193"/>
    </location>
</feature>
<keyword evidence="1" id="KW-1133">Transmembrane helix</keyword>
<evidence type="ECO:0000313" key="3">
    <source>
        <dbReference type="Proteomes" id="UP001236663"/>
    </source>
</evidence>
<keyword evidence="1" id="KW-0812">Transmembrane</keyword>
<feature type="transmembrane region" description="Helical" evidence="1">
    <location>
        <begin position="90"/>
        <end position="109"/>
    </location>
</feature>
<keyword evidence="1" id="KW-0472">Membrane</keyword>
<protein>
    <submittedName>
        <fullName evidence="2">Uncharacterized protein</fullName>
    </submittedName>
</protein>
<accession>A0ABT8CB08</accession>
<feature type="transmembrane region" description="Helical" evidence="1">
    <location>
        <begin position="55"/>
        <end position="78"/>
    </location>
</feature>
<dbReference type="EMBL" id="JAUFQS010000013">
    <property type="protein sequence ID" value="MDN3688861.1"/>
    <property type="molecule type" value="Genomic_DNA"/>
</dbReference>
<sequence length="251" mass="28966">MNINIIISPQGITCLLLKLIGALFIANLISIYLKWELGYITALGFVPLFDFDQEYNLPTFYSTLALLYCAVLLWYISVENKNKNIAHSHYWKLLSLLFLVLSFDEMSSFHNQFSRLTKLVFHNITSIANGEIISQSRFWILTYFPILLIVGVYFIPFFLKIPKKTRKSFVIAGTVFIGGAVGVELLGDWYIIFWSEADIYYALLFTLEELFEMIGVLLFIRALVTYISNYSVNPHIYARLSFVPSDKSKKQ</sequence>
<gene>
    <name evidence="2" type="ORF">QWZ15_13560</name>
</gene>
<name>A0ABT8CB08_9BACT</name>
<proteinExistence type="predicted"/>
<organism evidence="2 3">
    <name type="scientific">Cyclobacterium jeungdonense</name>
    <dbReference type="NCBI Taxonomy" id="708087"/>
    <lineage>
        <taxon>Bacteria</taxon>
        <taxon>Pseudomonadati</taxon>
        <taxon>Bacteroidota</taxon>
        <taxon>Cytophagia</taxon>
        <taxon>Cytophagales</taxon>
        <taxon>Cyclobacteriaceae</taxon>
        <taxon>Cyclobacterium</taxon>
    </lineage>
</organism>
<reference evidence="3" key="1">
    <citation type="journal article" date="2019" name="Int. J. Syst. Evol. Microbiol.">
        <title>The Global Catalogue of Microorganisms (GCM) 10K type strain sequencing project: providing services to taxonomists for standard genome sequencing and annotation.</title>
        <authorList>
            <consortium name="The Broad Institute Genomics Platform"/>
            <consortium name="The Broad Institute Genome Sequencing Center for Infectious Disease"/>
            <person name="Wu L."/>
            <person name="Ma J."/>
        </authorList>
    </citation>
    <scope>NUCLEOTIDE SEQUENCE [LARGE SCALE GENOMIC DNA]</scope>
    <source>
        <strain evidence="3">CECT 7706</strain>
    </source>
</reference>